<proteinExistence type="predicted"/>
<sequence>MAMDFHAIAATTSRQHFGMLNQLLADAFTALTFCNAEIADAGEITGQRQLRNKM</sequence>
<dbReference type="EMBL" id="UGSO01000001">
    <property type="protein sequence ID" value="SUB17938.1"/>
    <property type="molecule type" value="Genomic_DNA"/>
</dbReference>
<protein>
    <submittedName>
        <fullName evidence="1">Uncharacterized protein</fullName>
    </submittedName>
</protein>
<reference evidence="1 2" key="1">
    <citation type="submission" date="2018-06" db="EMBL/GenBank/DDBJ databases">
        <authorList>
            <consortium name="Pathogen Informatics"/>
            <person name="Doyle S."/>
        </authorList>
    </citation>
    <scope>NUCLEOTIDE SEQUENCE [LARGE SCALE GENOMIC DNA]</scope>
    <source>
        <strain evidence="1 2">NCTC9381</strain>
    </source>
</reference>
<keyword evidence="2" id="KW-1185">Reference proteome</keyword>
<evidence type="ECO:0000313" key="1">
    <source>
        <dbReference type="EMBL" id="SUB17938.1"/>
    </source>
</evidence>
<organism evidence="1 2">
    <name type="scientific">Enterobacter agglomerans</name>
    <name type="common">Erwinia herbicola</name>
    <name type="synonym">Pantoea agglomerans</name>
    <dbReference type="NCBI Taxonomy" id="549"/>
    <lineage>
        <taxon>Bacteria</taxon>
        <taxon>Pseudomonadati</taxon>
        <taxon>Pseudomonadota</taxon>
        <taxon>Gammaproteobacteria</taxon>
        <taxon>Enterobacterales</taxon>
        <taxon>Erwiniaceae</taxon>
        <taxon>Pantoea</taxon>
        <taxon>Pantoea agglomerans group</taxon>
    </lineage>
</organism>
<dbReference type="Proteomes" id="UP000254640">
    <property type="component" value="Unassembled WGS sequence"/>
</dbReference>
<accession>A0A379AK82</accession>
<gene>
    <name evidence="1" type="ORF">NCTC9381_03879</name>
</gene>
<name>A0A379AK82_ENTAG</name>
<dbReference type="AlphaFoldDB" id="A0A379AK82"/>
<evidence type="ECO:0000313" key="2">
    <source>
        <dbReference type="Proteomes" id="UP000254640"/>
    </source>
</evidence>